<dbReference type="GO" id="GO:0042744">
    <property type="term" value="P:hydrogen peroxide catabolic process"/>
    <property type="evidence" value="ECO:0007669"/>
    <property type="project" value="TreeGrafter"/>
</dbReference>
<comment type="similarity">
    <text evidence="4">Belongs to the peroxiredoxin family. Prx5 subfamily.</text>
</comment>
<dbReference type="InterPro" id="IPR036249">
    <property type="entry name" value="Thioredoxin-like_sf"/>
</dbReference>
<dbReference type="GO" id="GO:0045454">
    <property type="term" value="P:cell redox homeostasis"/>
    <property type="evidence" value="ECO:0007669"/>
    <property type="project" value="TreeGrafter"/>
</dbReference>
<dbReference type="GO" id="GO:0034599">
    <property type="term" value="P:cellular response to oxidative stress"/>
    <property type="evidence" value="ECO:0007669"/>
    <property type="project" value="InterPro"/>
</dbReference>
<dbReference type="EMBL" id="JMTK01000001">
    <property type="protein sequence ID" value="KJZ82404.1"/>
    <property type="molecule type" value="Genomic_DNA"/>
</dbReference>
<comment type="caution">
    <text evidence="6">The sequence shown here is derived from an EMBL/GenBank/DDBJ whole genome shotgun (WGS) entry which is preliminary data.</text>
</comment>
<evidence type="ECO:0000313" key="7">
    <source>
        <dbReference type="Proteomes" id="UP000033731"/>
    </source>
</evidence>
<dbReference type="InterPro" id="IPR013740">
    <property type="entry name" value="Redoxin"/>
</dbReference>
<dbReference type="EC" id="1.11.1.27" evidence="4"/>
<dbReference type="PROSITE" id="PS51352">
    <property type="entry name" value="THIOREDOXIN_2"/>
    <property type="match status" value="1"/>
</dbReference>
<dbReference type="AlphaFoldDB" id="A0A095A1A9"/>
<organism evidence="6 7">
    <name type="scientific">Candidatus Liberibacter solanacearum</name>
    <dbReference type="NCBI Taxonomy" id="556287"/>
    <lineage>
        <taxon>Bacteria</taxon>
        <taxon>Pseudomonadati</taxon>
        <taxon>Pseudomonadota</taxon>
        <taxon>Alphaproteobacteria</taxon>
        <taxon>Hyphomicrobiales</taxon>
        <taxon>Rhizobiaceae</taxon>
        <taxon>Liberibacter</taxon>
    </lineage>
</organism>
<dbReference type="PANTHER" id="PTHR10430:SF16">
    <property type="entry name" value="PEROXIREDOXIN-5, MITOCHONDRIAL"/>
    <property type="match status" value="1"/>
</dbReference>
<dbReference type="InterPro" id="IPR037944">
    <property type="entry name" value="PRX5-like"/>
</dbReference>
<proteinExistence type="inferred from homology"/>
<dbReference type="GO" id="GO:0008379">
    <property type="term" value="F:thioredoxin peroxidase activity"/>
    <property type="evidence" value="ECO:0007669"/>
    <property type="project" value="InterPro"/>
</dbReference>
<comment type="catalytic activity">
    <reaction evidence="4">
        <text>a hydroperoxide + 2 glutathione = an alcohol + glutathione disulfide + H2O</text>
        <dbReference type="Rhea" id="RHEA:62632"/>
        <dbReference type="ChEBI" id="CHEBI:15377"/>
        <dbReference type="ChEBI" id="CHEBI:30879"/>
        <dbReference type="ChEBI" id="CHEBI:35924"/>
        <dbReference type="ChEBI" id="CHEBI:57925"/>
        <dbReference type="ChEBI" id="CHEBI:58297"/>
        <dbReference type="EC" id="1.11.1.27"/>
    </reaction>
</comment>
<dbReference type="Pfam" id="PF08534">
    <property type="entry name" value="Redoxin"/>
    <property type="match status" value="1"/>
</dbReference>
<sequence>MIDFKIPHVIFRTRVKKTALDGSSSFEWKDLSTEELFSKKKVFLCALPGAFTPTCSNSQLPGFEKIYDDLISEGIEDVYCLSVNDSFVMNAWGKSLGIKNVKLLPDGSGEFTRKMGMLVYKDNLGFGVRSWRYGALIDDMIVQHWFIEKGFSDNCPTDPYEISSPENVLKFIRASK</sequence>
<protein>
    <recommendedName>
        <fullName evidence="4">Glutathione-dependent peroxiredoxin</fullName>
        <ecNumber evidence="4">1.11.1.27</ecNumber>
    </recommendedName>
</protein>
<comment type="function">
    <text evidence="4">Thiol-specific peroxidase that catalyzes the reduction of hydrogen peroxide and organic hydroperoxides to water and alcohols, respectively. Plays a role in cell protection against oxidative stress by detoxifying peroxides.</text>
</comment>
<gene>
    <name evidence="6" type="ORF">DJ66_0003</name>
</gene>
<keyword evidence="2 4" id="KW-0560">Oxidoreductase</keyword>
<dbReference type="Proteomes" id="UP000033731">
    <property type="component" value="Unassembled WGS sequence"/>
</dbReference>
<dbReference type="RefSeq" id="WP_034441376.1">
    <property type="nucleotide sequence ID" value="NZ_JMTK01000001.1"/>
</dbReference>
<evidence type="ECO:0000256" key="1">
    <source>
        <dbReference type="ARBA" id="ARBA00022559"/>
    </source>
</evidence>
<keyword evidence="4" id="KW-0049">Antioxidant</keyword>
<accession>A0A095A1A9</accession>
<keyword evidence="4" id="KW-0676">Redox-active center</keyword>
<name>A0A095A1A9_9HYPH</name>
<evidence type="ECO:0000256" key="3">
    <source>
        <dbReference type="PIRSR" id="PIRSR637944-1"/>
    </source>
</evidence>
<dbReference type="GO" id="GO:0005737">
    <property type="term" value="C:cytoplasm"/>
    <property type="evidence" value="ECO:0007669"/>
    <property type="project" value="TreeGrafter"/>
</dbReference>
<evidence type="ECO:0000256" key="2">
    <source>
        <dbReference type="ARBA" id="ARBA00023002"/>
    </source>
</evidence>
<dbReference type="CDD" id="cd03013">
    <property type="entry name" value="PRX5_like"/>
    <property type="match status" value="1"/>
</dbReference>
<reference evidence="6 7" key="1">
    <citation type="journal article" date="2015" name="Phytopathology">
        <title>Genomes of Candidatus Liberibacter solanacearum haplotype A from New Zealand and the USA suggest significant genome plasticity in the species.</title>
        <authorList>
            <person name="Thompson S.M."/>
            <person name="Johnson C.P."/>
            <person name="Lu A.Y."/>
            <person name="Frampton R.A."/>
            <person name="Sullivan K.L."/>
            <person name="Fiers M.W."/>
            <person name="Crowhurst R.N."/>
            <person name="Pitman A.R."/>
            <person name="Scott I."/>
            <person name="Gudmestad N.C."/>
            <person name="Smith G.R."/>
        </authorList>
    </citation>
    <scope>NUCLEOTIDE SEQUENCE [LARGE SCALE GENOMIC DNA]</scope>
    <source>
        <strain evidence="6 7">LsoNZ1</strain>
    </source>
</reference>
<dbReference type="SUPFAM" id="SSF52833">
    <property type="entry name" value="Thioredoxin-like"/>
    <property type="match status" value="1"/>
</dbReference>
<feature type="domain" description="Thioredoxin" evidence="5">
    <location>
        <begin position="1"/>
        <end position="176"/>
    </location>
</feature>
<dbReference type="PANTHER" id="PTHR10430">
    <property type="entry name" value="PEROXIREDOXIN"/>
    <property type="match status" value="1"/>
</dbReference>
<dbReference type="InterPro" id="IPR013766">
    <property type="entry name" value="Thioredoxin_domain"/>
</dbReference>
<dbReference type="Gene3D" id="3.40.30.10">
    <property type="entry name" value="Glutaredoxin"/>
    <property type="match status" value="1"/>
</dbReference>
<dbReference type="PATRIC" id="fig|556287.8.peg.3"/>
<evidence type="ECO:0000259" key="5">
    <source>
        <dbReference type="PROSITE" id="PS51352"/>
    </source>
</evidence>
<evidence type="ECO:0000313" key="6">
    <source>
        <dbReference type="EMBL" id="KJZ82404.1"/>
    </source>
</evidence>
<keyword evidence="7" id="KW-1185">Reference proteome</keyword>
<evidence type="ECO:0000256" key="4">
    <source>
        <dbReference type="RuleBase" id="RU366011"/>
    </source>
</evidence>
<keyword evidence="1 4" id="KW-0575">Peroxidase</keyword>
<feature type="active site" description="Cysteine sulfenic acid (-SOH) intermediate" evidence="3">
    <location>
        <position position="55"/>
    </location>
</feature>